<protein>
    <recommendedName>
        <fullName evidence="1">DUF4590 domain-containing protein</fullName>
    </recommendedName>
</protein>
<keyword evidence="3" id="KW-1185">Reference proteome</keyword>
<accession>A0AAD8CF54</accession>
<dbReference type="AlphaFoldDB" id="A0AAD8CF54"/>
<evidence type="ECO:0000313" key="2">
    <source>
        <dbReference type="EMBL" id="KAK1148890.1"/>
    </source>
</evidence>
<dbReference type="InterPro" id="IPR027962">
    <property type="entry name" value="ERICH3"/>
</dbReference>
<evidence type="ECO:0000259" key="1">
    <source>
        <dbReference type="Pfam" id="PF15257"/>
    </source>
</evidence>
<dbReference type="InterPro" id="IPR048257">
    <property type="entry name" value="DUF4590"/>
</dbReference>
<name>A0AAD8CF54_ACIOX</name>
<dbReference type="PANTHER" id="PTHR23034:SF2">
    <property type="entry name" value="GLUTAMATE-RICH PROTEIN 3"/>
    <property type="match status" value="1"/>
</dbReference>
<dbReference type="Proteomes" id="UP001230051">
    <property type="component" value="Unassembled WGS sequence"/>
</dbReference>
<proteinExistence type="predicted"/>
<sequence>MDSIFASSGSGEGLFLIEDLRAFEIHQLDKAATQNIFGDRGAASDPYLPTIREKRSPLHPETMKYNIRHFSPYLSRVIHKPESSPDSQRSSQYKTPNLDSVAKPCFSQEPERPETIQAIQCNNDNVIPRTRDLHRLKEELKVFQQTCGGENMCVYKGYLHSGEQFRFVSKRHFGFPFSATLFINGLMATRMSSCCEYRYSIGFQQGKHSCFRVTELSGGTPCYR</sequence>
<evidence type="ECO:0000313" key="3">
    <source>
        <dbReference type="Proteomes" id="UP001230051"/>
    </source>
</evidence>
<dbReference type="Pfam" id="PF15257">
    <property type="entry name" value="DUF4590"/>
    <property type="match status" value="1"/>
</dbReference>
<dbReference type="PANTHER" id="PTHR23034">
    <property type="entry name" value="GLUTAMATE-RICH PROTEIN 3"/>
    <property type="match status" value="1"/>
</dbReference>
<reference evidence="2" key="1">
    <citation type="submission" date="2022-02" db="EMBL/GenBank/DDBJ databases">
        <title>Atlantic sturgeon de novo genome assembly.</title>
        <authorList>
            <person name="Stock M."/>
            <person name="Klopp C."/>
            <person name="Guiguen Y."/>
            <person name="Cabau C."/>
            <person name="Parinello H."/>
            <person name="Santidrian Yebra-Pimentel E."/>
            <person name="Kuhl H."/>
            <person name="Dirks R.P."/>
            <person name="Guessner J."/>
            <person name="Wuertz S."/>
            <person name="Du K."/>
            <person name="Schartl M."/>
        </authorList>
    </citation>
    <scope>NUCLEOTIDE SEQUENCE</scope>
    <source>
        <strain evidence="2">STURGEONOMICS-FGT-2020</strain>
        <tissue evidence="2">Whole blood</tissue>
    </source>
</reference>
<organism evidence="2 3">
    <name type="scientific">Acipenser oxyrinchus oxyrinchus</name>
    <dbReference type="NCBI Taxonomy" id="40147"/>
    <lineage>
        <taxon>Eukaryota</taxon>
        <taxon>Metazoa</taxon>
        <taxon>Chordata</taxon>
        <taxon>Craniata</taxon>
        <taxon>Vertebrata</taxon>
        <taxon>Euteleostomi</taxon>
        <taxon>Actinopterygii</taxon>
        <taxon>Chondrostei</taxon>
        <taxon>Acipenseriformes</taxon>
        <taxon>Acipenseridae</taxon>
        <taxon>Acipenser</taxon>
    </lineage>
</organism>
<comment type="caution">
    <text evidence="2">The sequence shown here is derived from an EMBL/GenBank/DDBJ whole genome shotgun (WGS) entry which is preliminary data.</text>
</comment>
<gene>
    <name evidence="2" type="ORF">AOXY_G34916</name>
</gene>
<feature type="domain" description="DUF4590" evidence="1">
    <location>
        <begin position="132"/>
        <end position="224"/>
    </location>
</feature>
<dbReference type="EMBL" id="JAGXEW010000083">
    <property type="protein sequence ID" value="KAK1148890.1"/>
    <property type="molecule type" value="Genomic_DNA"/>
</dbReference>